<evidence type="ECO:0000256" key="5">
    <source>
        <dbReference type="ARBA" id="ARBA00023136"/>
    </source>
</evidence>
<organism evidence="7 8">
    <name type="scientific">Aeribacillus pallidus</name>
    <dbReference type="NCBI Taxonomy" id="33936"/>
    <lineage>
        <taxon>Bacteria</taxon>
        <taxon>Bacillati</taxon>
        <taxon>Bacillota</taxon>
        <taxon>Bacilli</taxon>
        <taxon>Bacillales</taxon>
        <taxon>Bacillaceae</taxon>
        <taxon>Aeribacillus</taxon>
    </lineage>
</organism>
<protein>
    <submittedName>
        <fullName evidence="7">Uncharacterized protein</fullName>
    </submittedName>
</protein>
<feature type="transmembrane region" description="Helical" evidence="6">
    <location>
        <begin position="21"/>
        <end position="41"/>
    </location>
</feature>
<evidence type="ECO:0000256" key="4">
    <source>
        <dbReference type="ARBA" id="ARBA00022989"/>
    </source>
</evidence>
<keyword evidence="5 6" id="KW-0472">Membrane</keyword>
<sequence length="422" mass="47630">MVRNINFIFKEILGLANKVGFIHLLSANILIQIAGFGGQIFLTRILSVEDIGTIKILQSYLNILVIIASLGLNTSVLKLCSENINEKDRISIFNVSVIFTLISSLILIFIVNKLVTVHNIKVNNLLSVYVYLIPILSLTNLIIVYLQSQQKIKTMSLIQSYSKVFIVVFSTAFAYGLGLEGYIYSLVILNLFSFILILLFIRREIKFASIRNVSIDQLKKIFSIALFSLGANLVGVLLSNLNIIIANILTNDSKEIGYYGIAQLIITTMMIIPSTLGQIMVPKISKVSNNIEDVKYILKTYQKRNTILAFSVALIAGIFAPLIIPFVFGENYIKSVYYFEILLLGFIFWSLYSPKGITLMSVGRSDANFYVSLISVTLNFILNYLLIIRYGMLGAAVANTIVYFITIFTNDFFFRKFYLKKW</sequence>
<feature type="transmembrane region" description="Helical" evidence="6">
    <location>
        <begin position="256"/>
        <end position="276"/>
    </location>
</feature>
<reference evidence="7 8" key="1">
    <citation type="submission" date="2016-10" db="EMBL/GenBank/DDBJ databases">
        <title>The whole genome sequencing and assembly of Aeribacillus pallidus KCTC3564 strain.</title>
        <authorList>
            <person name="Lee Y.-J."/>
            <person name="Park M.-K."/>
            <person name="Yi H."/>
            <person name="Bahn Y.-S."/>
            <person name="Kim J.F."/>
            <person name="Lee D.-W."/>
        </authorList>
    </citation>
    <scope>NUCLEOTIDE SEQUENCE [LARGE SCALE GENOMIC DNA]</scope>
    <source>
        <strain evidence="7 8">KCTC3564</strain>
    </source>
</reference>
<feature type="transmembrane region" description="Helical" evidence="6">
    <location>
        <begin position="126"/>
        <end position="146"/>
    </location>
</feature>
<dbReference type="EMBL" id="CP017703">
    <property type="protein sequence ID" value="ASS89469.1"/>
    <property type="molecule type" value="Genomic_DNA"/>
</dbReference>
<feature type="transmembrane region" description="Helical" evidence="6">
    <location>
        <begin position="92"/>
        <end position="111"/>
    </location>
</feature>
<evidence type="ECO:0000256" key="2">
    <source>
        <dbReference type="ARBA" id="ARBA00022475"/>
    </source>
</evidence>
<dbReference type="Proteomes" id="UP000214606">
    <property type="component" value="Chromosome"/>
</dbReference>
<evidence type="ECO:0000256" key="1">
    <source>
        <dbReference type="ARBA" id="ARBA00004651"/>
    </source>
</evidence>
<keyword evidence="3 6" id="KW-0812">Transmembrane</keyword>
<accession>A0A223E2K1</accession>
<evidence type="ECO:0000256" key="3">
    <source>
        <dbReference type="ARBA" id="ARBA00022692"/>
    </source>
</evidence>
<dbReference type="PANTHER" id="PTHR30250:SF11">
    <property type="entry name" value="O-ANTIGEN TRANSPORTER-RELATED"/>
    <property type="match status" value="1"/>
</dbReference>
<feature type="transmembrane region" description="Helical" evidence="6">
    <location>
        <begin position="221"/>
        <end position="250"/>
    </location>
</feature>
<feature type="transmembrane region" description="Helical" evidence="6">
    <location>
        <begin position="393"/>
        <end position="414"/>
    </location>
</feature>
<feature type="transmembrane region" description="Helical" evidence="6">
    <location>
        <begin position="367"/>
        <end position="387"/>
    </location>
</feature>
<feature type="transmembrane region" description="Helical" evidence="6">
    <location>
        <begin position="158"/>
        <end position="176"/>
    </location>
</feature>
<dbReference type="InterPro" id="IPR050833">
    <property type="entry name" value="Poly_Biosynth_Transport"/>
</dbReference>
<dbReference type="KEGG" id="apak:AP3564_03690"/>
<feature type="transmembrane region" description="Helical" evidence="6">
    <location>
        <begin position="61"/>
        <end position="80"/>
    </location>
</feature>
<feature type="transmembrane region" description="Helical" evidence="6">
    <location>
        <begin position="335"/>
        <end position="355"/>
    </location>
</feature>
<name>A0A223E2K1_9BACI</name>
<dbReference type="CDD" id="cd13128">
    <property type="entry name" value="MATE_Wzx_like"/>
    <property type="match status" value="1"/>
</dbReference>
<evidence type="ECO:0000313" key="7">
    <source>
        <dbReference type="EMBL" id="ASS89469.1"/>
    </source>
</evidence>
<comment type="subcellular location">
    <subcellularLocation>
        <location evidence="1">Cell membrane</location>
        <topology evidence="1">Multi-pass membrane protein</topology>
    </subcellularLocation>
</comment>
<evidence type="ECO:0000256" key="6">
    <source>
        <dbReference type="SAM" id="Phobius"/>
    </source>
</evidence>
<feature type="transmembrane region" description="Helical" evidence="6">
    <location>
        <begin position="307"/>
        <end position="329"/>
    </location>
</feature>
<proteinExistence type="predicted"/>
<gene>
    <name evidence="7" type="ORF">AP3564_03690</name>
</gene>
<feature type="transmembrane region" description="Helical" evidence="6">
    <location>
        <begin position="182"/>
        <end position="201"/>
    </location>
</feature>
<dbReference type="AlphaFoldDB" id="A0A223E2K1"/>
<keyword evidence="2" id="KW-1003">Cell membrane</keyword>
<dbReference type="GO" id="GO:0005886">
    <property type="term" value="C:plasma membrane"/>
    <property type="evidence" value="ECO:0007669"/>
    <property type="project" value="UniProtKB-SubCell"/>
</dbReference>
<evidence type="ECO:0000313" key="8">
    <source>
        <dbReference type="Proteomes" id="UP000214606"/>
    </source>
</evidence>
<dbReference type="Pfam" id="PF13440">
    <property type="entry name" value="Polysacc_synt_3"/>
    <property type="match status" value="1"/>
</dbReference>
<keyword evidence="4 6" id="KW-1133">Transmembrane helix</keyword>
<dbReference type="PANTHER" id="PTHR30250">
    <property type="entry name" value="PST FAMILY PREDICTED COLANIC ACID TRANSPORTER"/>
    <property type="match status" value="1"/>
</dbReference>